<gene>
    <name evidence="2" type="ORF">ACFQ2J_09925</name>
</gene>
<dbReference type="Proteomes" id="UP001596990">
    <property type="component" value="Unassembled WGS sequence"/>
</dbReference>
<keyword evidence="1" id="KW-1133">Transmembrane helix</keyword>
<name>A0ABW3L122_9BACI</name>
<feature type="transmembrane region" description="Helical" evidence="1">
    <location>
        <begin position="7"/>
        <end position="27"/>
    </location>
</feature>
<accession>A0ABW3L122</accession>
<reference evidence="3" key="1">
    <citation type="journal article" date="2019" name="Int. J. Syst. Evol. Microbiol.">
        <title>The Global Catalogue of Microorganisms (GCM) 10K type strain sequencing project: providing services to taxonomists for standard genome sequencing and annotation.</title>
        <authorList>
            <consortium name="The Broad Institute Genomics Platform"/>
            <consortium name="The Broad Institute Genome Sequencing Center for Infectious Disease"/>
            <person name="Wu L."/>
            <person name="Ma J."/>
        </authorList>
    </citation>
    <scope>NUCLEOTIDE SEQUENCE [LARGE SCALE GENOMIC DNA]</scope>
    <source>
        <strain evidence="3">CCUG 56607</strain>
    </source>
</reference>
<keyword evidence="3" id="KW-1185">Reference proteome</keyword>
<dbReference type="RefSeq" id="WP_386059456.1">
    <property type="nucleotide sequence ID" value="NZ_JBHTKL010000005.1"/>
</dbReference>
<evidence type="ECO:0000313" key="3">
    <source>
        <dbReference type="Proteomes" id="UP001596990"/>
    </source>
</evidence>
<keyword evidence="1" id="KW-0812">Transmembrane</keyword>
<evidence type="ECO:0000313" key="2">
    <source>
        <dbReference type="EMBL" id="MFD1019487.1"/>
    </source>
</evidence>
<sequence length="87" mass="9923">MAEEKKVLYFYLGLAYIGLLFILFSGVELLSNQEGADGYLLWGLGLISIMSFVKFFERQMKIPKKITVLSKVSWTAAAFVLLQLFYT</sequence>
<evidence type="ECO:0000256" key="1">
    <source>
        <dbReference type="SAM" id="Phobius"/>
    </source>
</evidence>
<feature type="transmembrane region" description="Helical" evidence="1">
    <location>
        <begin position="39"/>
        <end position="56"/>
    </location>
</feature>
<keyword evidence="1" id="KW-0472">Membrane</keyword>
<dbReference type="EMBL" id="JBHTKL010000005">
    <property type="protein sequence ID" value="MFD1019487.1"/>
    <property type="molecule type" value="Genomic_DNA"/>
</dbReference>
<feature type="transmembrane region" description="Helical" evidence="1">
    <location>
        <begin position="68"/>
        <end position="86"/>
    </location>
</feature>
<organism evidence="2 3">
    <name type="scientific">Thalassobacillus hwangdonensis</name>
    <dbReference type="NCBI Taxonomy" id="546108"/>
    <lineage>
        <taxon>Bacteria</taxon>
        <taxon>Bacillati</taxon>
        <taxon>Bacillota</taxon>
        <taxon>Bacilli</taxon>
        <taxon>Bacillales</taxon>
        <taxon>Bacillaceae</taxon>
        <taxon>Thalassobacillus</taxon>
    </lineage>
</organism>
<comment type="caution">
    <text evidence="2">The sequence shown here is derived from an EMBL/GenBank/DDBJ whole genome shotgun (WGS) entry which is preliminary data.</text>
</comment>
<protein>
    <submittedName>
        <fullName evidence="2">Uncharacterized protein</fullName>
    </submittedName>
</protein>
<proteinExistence type="predicted"/>